<keyword evidence="3" id="KW-1185">Reference proteome</keyword>
<protein>
    <submittedName>
        <fullName evidence="2">Uncharacterized protein</fullName>
    </submittedName>
</protein>
<dbReference type="EMBL" id="JACHMB010000001">
    <property type="protein sequence ID" value="MBB5775385.1"/>
    <property type="molecule type" value="Genomic_DNA"/>
</dbReference>
<accession>A0A7W9G181</accession>
<feature type="region of interest" description="Disordered" evidence="1">
    <location>
        <begin position="1"/>
        <end position="37"/>
    </location>
</feature>
<organism evidence="2 3">
    <name type="scientific">Nonomuraea jabiensis</name>
    <dbReference type="NCBI Taxonomy" id="882448"/>
    <lineage>
        <taxon>Bacteria</taxon>
        <taxon>Bacillati</taxon>
        <taxon>Actinomycetota</taxon>
        <taxon>Actinomycetes</taxon>
        <taxon>Streptosporangiales</taxon>
        <taxon>Streptosporangiaceae</taxon>
        <taxon>Nonomuraea</taxon>
    </lineage>
</organism>
<comment type="caution">
    <text evidence="2">The sequence shown here is derived from an EMBL/GenBank/DDBJ whole genome shotgun (WGS) entry which is preliminary data.</text>
</comment>
<evidence type="ECO:0000313" key="3">
    <source>
        <dbReference type="Proteomes" id="UP000579153"/>
    </source>
</evidence>
<sequence length="37" mass="4154">MTQGKNLDVLVPIAQRQQPQRGKDVRDGQVGQAKKHK</sequence>
<evidence type="ECO:0000313" key="2">
    <source>
        <dbReference type="EMBL" id="MBB5775385.1"/>
    </source>
</evidence>
<reference evidence="2 3" key="1">
    <citation type="submission" date="2020-08" db="EMBL/GenBank/DDBJ databases">
        <title>Sequencing the genomes of 1000 actinobacteria strains.</title>
        <authorList>
            <person name="Klenk H.-P."/>
        </authorList>
    </citation>
    <scope>NUCLEOTIDE SEQUENCE [LARGE SCALE GENOMIC DNA]</scope>
    <source>
        <strain evidence="2 3">DSM 45507</strain>
    </source>
</reference>
<gene>
    <name evidence="2" type="ORF">HD596_002141</name>
</gene>
<proteinExistence type="predicted"/>
<dbReference type="Proteomes" id="UP000579153">
    <property type="component" value="Unassembled WGS sequence"/>
</dbReference>
<dbReference type="AlphaFoldDB" id="A0A7W9G181"/>
<name>A0A7W9G181_9ACTN</name>
<evidence type="ECO:0000256" key="1">
    <source>
        <dbReference type="SAM" id="MobiDB-lite"/>
    </source>
</evidence>